<evidence type="ECO:0000313" key="2">
    <source>
        <dbReference type="EMBL" id="QEP29863.1"/>
    </source>
</evidence>
<protein>
    <recommendedName>
        <fullName evidence="4">Transmembrane protein</fullName>
    </recommendedName>
</protein>
<keyword evidence="3" id="KW-1185">Reference proteome</keyword>
<dbReference type="Proteomes" id="UP000322838">
    <property type="component" value="Segment"/>
</dbReference>
<proteinExistence type="predicted"/>
<feature type="transmembrane region" description="Helical" evidence="1">
    <location>
        <begin position="31"/>
        <end position="48"/>
    </location>
</feature>
<keyword evidence="1" id="KW-0472">Membrane</keyword>
<keyword evidence="1" id="KW-1133">Transmembrane helix</keyword>
<evidence type="ECO:0000313" key="3">
    <source>
        <dbReference type="Proteomes" id="UP000322838"/>
    </source>
</evidence>
<sequence length="52" mass="5493">MDLLLAILIGIIVVIVYFAIGALIIAMIPVLVGLGIFAMAAIIAYALLKSRH</sequence>
<organism evidence="2 3">
    <name type="scientific">Sinorhizobium phage ort11</name>
    <dbReference type="NCBI Taxonomy" id="2599764"/>
    <lineage>
        <taxon>Viruses</taxon>
        <taxon>Duplodnaviria</taxon>
        <taxon>Heunggongvirae</taxon>
        <taxon>Uroviricota</taxon>
        <taxon>Caudoviricetes</taxon>
        <taxon>Schitoviridae</taxon>
        <taxon>Huelvavirus</taxon>
        <taxon>Huelvavirus ort11</taxon>
    </lineage>
</organism>
<gene>
    <name evidence="2" type="ORF">Smphiort11_065</name>
</gene>
<dbReference type="EMBL" id="MN228696">
    <property type="protein sequence ID" value="QEP29863.1"/>
    <property type="molecule type" value="Genomic_DNA"/>
</dbReference>
<name>A0A5C2H6F5_9CAUD</name>
<reference evidence="3" key="1">
    <citation type="submission" date="2019-07" db="EMBL/GenBank/DDBJ databases">
        <authorList>
            <person name="Cubo M.T."/>
            <person name="Espuny M.D.R."/>
            <person name="Balsanelli E."/>
        </authorList>
    </citation>
    <scope>NUCLEOTIDE SEQUENCE [LARGE SCALE GENOMIC DNA]</scope>
</reference>
<keyword evidence="1" id="KW-0812">Transmembrane</keyword>
<evidence type="ECO:0008006" key="4">
    <source>
        <dbReference type="Google" id="ProtNLM"/>
    </source>
</evidence>
<accession>A0A5C2H6F5</accession>
<feature type="transmembrane region" description="Helical" evidence="1">
    <location>
        <begin position="5"/>
        <end position="25"/>
    </location>
</feature>
<evidence type="ECO:0000256" key="1">
    <source>
        <dbReference type="SAM" id="Phobius"/>
    </source>
</evidence>